<dbReference type="HOGENOM" id="CLU_034454_0_0_9"/>
<evidence type="ECO:0000259" key="5">
    <source>
        <dbReference type="PROSITE" id="PS51635"/>
    </source>
</evidence>
<dbReference type="Proteomes" id="UP000000370">
    <property type="component" value="Chromosome"/>
</dbReference>
<dbReference type="GO" id="GO:0016787">
    <property type="term" value="F:hydrolase activity"/>
    <property type="evidence" value="ECO:0007669"/>
    <property type="project" value="UniProtKB-UniRule"/>
</dbReference>
<dbReference type="PROSITE" id="PS51635">
    <property type="entry name" value="PNPLA"/>
    <property type="match status" value="1"/>
</dbReference>
<feature type="short sequence motif" description="GXGXXG" evidence="4">
    <location>
        <begin position="12"/>
        <end position="17"/>
    </location>
</feature>
<reference evidence="7" key="1">
    <citation type="submission" date="2007-11" db="EMBL/GenBank/DDBJ databases">
        <title>Complete genome sequence of Clostridium phytofermentans ISDg.</title>
        <authorList>
            <person name="Leschine S.B."/>
            <person name="Warnick T.A."/>
            <person name="Blanchard J.L."/>
            <person name="Schnell D.J."/>
            <person name="Petit E.L."/>
            <person name="LaTouf W.G."/>
            <person name="Copeland A."/>
            <person name="Lucas S."/>
            <person name="Lapidus A."/>
            <person name="Barry K."/>
            <person name="Glavina del Rio T."/>
            <person name="Dalin E."/>
            <person name="Tice H."/>
            <person name="Pitluck S."/>
            <person name="Kiss H."/>
            <person name="Brettin T."/>
            <person name="Bruce D."/>
            <person name="Detter J.C."/>
            <person name="Han C."/>
            <person name="Kuske C."/>
            <person name="Schmutz J."/>
            <person name="Larimer F."/>
            <person name="Land M."/>
            <person name="Hauser L."/>
            <person name="Kyrpides N."/>
            <person name="Kim E.A."/>
            <person name="Richardson P."/>
        </authorList>
    </citation>
    <scope>NUCLEOTIDE SEQUENCE [LARGE SCALE GENOMIC DNA]</scope>
    <source>
        <strain evidence="7">ATCC 700394 / DSM 18823 / ISDg</strain>
    </source>
</reference>
<feature type="short sequence motif" description="GXSXG" evidence="4">
    <location>
        <begin position="41"/>
        <end position="45"/>
    </location>
</feature>
<evidence type="ECO:0000256" key="1">
    <source>
        <dbReference type="ARBA" id="ARBA00022801"/>
    </source>
</evidence>
<keyword evidence="1 4" id="KW-0378">Hydrolase</keyword>
<dbReference type="RefSeq" id="WP_012200202.1">
    <property type="nucleotide sequence ID" value="NC_010001.1"/>
</dbReference>
<keyword evidence="3 4" id="KW-0443">Lipid metabolism</keyword>
<feature type="domain" description="PNPLA" evidence="5">
    <location>
        <begin position="8"/>
        <end position="202"/>
    </location>
</feature>
<dbReference type="PANTHER" id="PTHR14226:SF57">
    <property type="entry name" value="BLR7027 PROTEIN"/>
    <property type="match status" value="1"/>
</dbReference>
<keyword evidence="7" id="KW-1185">Reference proteome</keyword>
<dbReference type="GO" id="GO:0016042">
    <property type="term" value="P:lipid catabolic process"/>
    <property type="evidence" value="ECO:0007669"/>
    <property type="project" value="UniProtKB-UniRule"/>
</dbReference>
<accession>A9KJD6</accession>
<protein>
    <submittedName>
        <fullName evidence="6">Patatin</fullName>
    </submittedName>
</protein>
<evidence type="ECO:0000256" key="2">
    <source>
        <dbReference type="ARBA" id="ARBA00022963"/>
    </source>
</evidence>
<evidence type="ECO:0000313" key="6">
    <source>
        <dbReference type="EMBL" id="ABX42548.1"/>
    </source>
</evidence>
<dbReference type="InterPro" id="IPR002641">
    <property type="entry name" value="PNPLA_dom"/>
</dbReference>
<dbReference type="SUPFAM" id="SSF52151">
    <property type="entry name" value="FabD/lysophospholipase-like"/>
    <property type="match status" value="1"/>
</dbReference>
<dbReference type="eggNOG" id="COG1752">
    <property type="taxonomic scope" value="Bacteria"/>
</dbReference>
<evidence type="ECO:0000256" key="4">
    <source>
        <dbReference type="PROSITE-ProRule" id="PRU01161"/>
    </source>
</evidence>
<dbReference type="Gene3D" id="3.40.1090.10">
    <property type="entry name" value="Cytosolic phospholipase A2 catalytic domain"/>
    <property type="match status" value="2"/>
</dbReference>
<dbReference type="Pfam" id="PF01734">
    <property type="entry name" value="Patatin"/>
    <property type="match status" value="1"/>
</dbReference>
<dbReference type="AlphaFoldDB" id="A9KJD6"/>
<dbReference type="KEGG" id="cpy:Cphy_2182"/>
<dbReference type="CDD" id="cd07209">
    <property type="entry name" value="Pat_hypo_Ecoli_Z1214_like"/>
    <property type="match status" value="1"/>
</dbReference>
<proteinExistence type="predicted"/>
<dbReference type="STRING" id="357809.Cphy_2182"/>
<gene>
    <name evidence="6" type="ordered locus">Cphy_2182</name>
</gene>
<evidence type="ECO:0000256" key="3">
    <source>
        <dbReference type="ARBA" id="ARBA00023098"/>
    </source>
</evidence>
<dbReference type="PANTHER" id="PTHR14226">
    <property type="entry name" value="NEUROPATHY TARGET ESTERASE/SWISS CHEESE D.MELANOGASTER"/>
    <property type="match status" value="1"/>
</dbReference>
<feature type="short sequence motif" description="DGA/G" evidence="4">
    <location>
        <begin position="188"/>
        <end position="190"/>
    </location>
</feature>
<dbReference type="InterPro" id="IPR050301">
    <property type="entry name" value="NTE"/>
</dbReference>
<evidence type="ECO:0000313" key="7">
    <source>
        <dbReference type="Proteomes" id="UP000000370"/>
    </source>
</evidence>
<feature type="active site" description="Nucleophile" evidence="4">
    <location>
        <position position="43"/>
    </location>
</feature>
<keyword evidence="2 4" id="KW-0442">Lipid degradation</keyword>
<feature type="active site" description="Proton acceptor" evidence="4">
    <location>
        <position position="188"/>
    </location>
</feature>
<dbReference type="InterPro" id="IPR016035">
    <property type="entry name" value="Acyl_Trfase/lysoPLipase"/>
</dbReference>
<dbReference type="EMBL" id="CP000885">
    <property type="protein sequence ID" value="ABX42548.1"/>
    <property type="molecule type" value="Genomic_DNA"/>
</dbReference>
<sequence>MKEPRIGLVLAGGGAKGAYEAGVFKTLWELNLIDNIKVISGTSIGSVNALLFAMNDFKVVKNSWSNLSYSRFLLNEEKFRKEYVPILIKRARHGYEENPIVHDLDTRDIGLISQKGVEDFLKEYVDVEIIKRSKRDLFACAYNIDKGKPEYFLLNELKEEELIDVVLASCAIPYLFPPRNIRGCRYADGGIHAIEYPNNNIDNVPIHPLQDYQLDFAFVVHLSDKKKEEGVEFEKLKQVKMIHIYPSKPLERIGGTGTILLEQKRLEENVELGYRDSMVAIAPKILAYWKKYN</sequence>
<organism evidence="6 7">
    <name type="scientific">Lachnoclostridium phytofermentans (strain ATCC 700394 / DSM 18823 / ISDg)</name>
    <name type="common">Clostridium phytofermentans</name>
    <dbReference type="NCBI Taxonomy" id="357809"/>
    <lineage>
        <taxon>Bacteria</taxon>
        <taxon>Bacillati</taxon>
        <taxon>Bacillota</taxon>
        <taxon>Clostridia</taxon>
        <taxon>Lachnospirales</taxon>
        <taxon>Lachnospiraceae</taxon>
    </lineage>
</organism>
<name>A9KJD6_LACP7</name>